<name>A0A1Q2D618_9ENTE</name>
<dbReference type="InterPro" id="IPR025874">
    <property type="entry name" value="DZR"/>
</dbReference>
<accession>A0A1Q2D618</accession>
<evidence type="ECO:0000313" key="1">
    <source>
        <dbReference type="EMBL" id="AQP53707.1"/>
    </source>
</evidence>
<dbReference type="Proteomes" id="UP000188246">
    <property type="component" value="Chromosome"/>
</dbReference>
<proteinExistence type="predicted"/>
<protein>
    <submittedName>
        <fullName evidence="1">Uncharacterized protein</fullName>
    </submittedName>
</protein>
<dbReference type="EMBL" id="CP019609">
    <property type="protein sequence ID" value="AQP53707.1"/>
    <property type="molecule type" value="Genomic_DNA"/>
</dbReference>
<dbReference type="AlphaFoldDB" id="A0A1Q2D618"/>
<organism evidence="1 2">
    <name type="scientific">Vagococcus penaei</name>
    <dbReference type="NCBI Taxonomy" id="633807"/>
    <lineage>
        <taxon>Bacteria</taxon>
        <taxon>Bacillati</taxon>
        <taxon>Bacillota</taxon>
        <taxon>Bacilli</taxon>
        <taxon>Lactobacillales</taxon>
        <taxon>Enterococcaceae</taxon>
        <taxon>Vagococcus</taxon>
    </lineage>
</organism>
<keyword evidence="2" id="KW-1185">Reference proteome</keyword>
<sequence>MYCRQCGNKNGRTTTFCINCGNVLVSIASQEESATFYRCPYCKKQTATQDPFCEGCGYNFTTRKPATKRQQKYLRPETRRLKSNLMLLFNLCLLVLIVLFVIVYASFGR</sequence>
<dbReference type="RefSeq" id="WP_077275792.1">
    <property type="nucleotide sequence ID" value="NZ_CP019609.1"/>
</dbReference>
<dbReference type="OrthoDB" id="9775096at2"/>
<dbReference type="STRING" id="633807.BW732_05275"/>
<gene>
    <name evidence="1" type="ORF">BW732_05275</name>
</gene>
<reference evidence="1 2" key="1">
    <citation type="journal article" date="2010" name="Int. J. Syst. Evol. Microbiol.">
        <title>Vagococcus penaei sp. nov., isolated from spoilage microbiota of cooked shrimp (Penaeus vannamei).</title>
        <authorList>
            <person name="Jaffres E."/>
            <person name="Prevost H."/>
            <person name="Rossero A."/>
            <person name="Joffraud J.J."/>
            <person name="Dousset X."/>
        </authorList>
    </citation>
    <scope>NUCLEOTIDE SEQUENCE [LARGE SCALE GENOMIC DNA]</scope>
    <source>
        <strain evidence="1 2">CD276</strain>
    </source>
</reference>
<dbReference type="KEGG" id="vpi:BW732_05275"/>
<evidence type="ECO:0000313" key="2">
    <source>
        <dbReference type="Proteomes" id="UP000188246"/>
    </source>
</evidence>
<dbReference type="Pfam" id="PF12773">
    <property type="entry name" value="DZR"/>
    <property type="match status" value="1"/>
</dbReference>